<dbReference type="GO" id="GO:0003906">
    <property type="term" value="F:DNA-(apurinic or apyrimidinic site) endonuclease activity"/>
    <property type="evidence" value="ECO:0007669"/>
    <property type="project" value="TreeGrafter"/>
</dbReference>
<evidence type="ECO:0008006" key="13">
    <source>
        <dbReference type="Google" id="ProtNLM"/>
    </source>
</evidence>
<keyword evidence="4" id="KW-0227">DNA damage</keyword>
<dbReference type="Proteomes" id="UP000091820">
    <property type="component" value="Unassembled WGS sequence"/>
</dbReference>
<evidence type="ECO:0000256" key="4">
    <source>
        <dbReference type="ARBA" id="ARBA00022763"/>
    </source>
</evidence>
<dbReference type="SMART" id="SM00525">
    <property type="entry name" value="FES"/>
    <property type="match status" value="1"/>
</dbReference>
<proteinExistence type="inferred from homology"/>
<dbReference type="InterPro" id="IPR003651">
    <property type="entry name" value="Endonuclease3_FeS-loop_motif"/>
</dbReference>
<keyword evidence="7" id="KW-0411">Iron-sulfur</keyword>
<accession>A0A1A9WHT9</accession>
<evidence type="ECO:0000256" key="8">
    <source>
        <dbReference type="ARBA" id="ARBA00023204"/>
    </source>
</evidence>
<dbReference type="GO" id="GO:0000703">
    <property type="term" value="F:oxidized pyrimidine nucleobase lesion DNA N-glycosylase activity"/>
    <property type="evidence" value="ECO:0007669"/>
    <property type="project" value="TreeGrafter"/>
</dbReference>
<dbReference type="PROSITE" id="PS00764">
    <property type="entry name" value="ENDONUCLEASE_III_1"/>
    <property type="match status" value="1"/>
</dbReference>
<evidence type="ECO:0000256" key="1">
    <source>
        <dbReference type="ARBA" id="ARBA00001966"/>
    </source>
</evidence>
<reference evidence="11" key="2">
    <citation type="submission" date="2020-05" db="UniProtKB">
        <authorList>
            <consortium name="EnsemblMetazoa"/>
        </authorList>
    </citation>
    <scope>IDENTIFICATION</scope>
    <source>
        <strain evidence="11">IAEA</strain>
    </source>
</reference>
<keyword evidence="6" id="KW-0408">Iron</keyword>
<name>A0A1A9WHT9_9MUSC</name>
<dbReference type="GO" id="GO:0016829">
    <property type="term" value="F:lyase activity"/>
    <property type="evidence" value="ECO:0007669"/>
    <property type="project" value="UniProtKB-KW"/>
</dbReference>
<dbReference type="PANTHER" id="PTHR43286">
    <property type="entry name" value="ENDONUCLEASE III-LIKE PROTEIN 1"/>
    <property type="match status" value="1"/>
</dbReference>
<dbReference type="VEuPathDB" id="VectorBase:GBRI020326"/>
<dbReference type="PANTHER" id="PTHR43286:SF1">
    <property type="entry name" value="ENDONUCLEASE III-LIKE PROTEIN 1"/>
    <property type="match status" value="1"/>
</dbReference>
<comment type="similarity">
    <text evidence="2">Belongs to the Nth/MutY family.</text>
</comment>
<reference evidence="12" key="1">
    <citation type="submission" date="2014-03" db="EMBL/GenBank/DDBJ databases">
        <authorList>
            <person name="Aksoy S."/>
            <person name="Warren W."/>
            <person name="Wilson R.K."/>
        </authorList>
    </citation>
    <scope>NUCLEOTIDE SEQUENCE [LARGE SCALE GENOMIC DNA]</scope>
    <source>
        <strain evidence="12">IAEA</strain>
    </source>
</reference>
<evidence type="ECO:0000313" key="11">
    <source>
        <dbReference type="EnsemblMetazoa" id="GBRI020326-PA"/>
    </source>
</evidence>
<dbReference type="PROSITE" id="PS51311">
    <property type="entry name" value="SCGB"/>
    <property type="match status" value="1"/>
</dbReference>
<keyword evidence="9" id="KW-0456">Lyase</keyword>
<dbReference type="GO" id="GO:0005634">
    <property type="term" value="C:nucleus"/>
    <property type="evidence" value="ECO:0007669"/>
    <property type="project" value="TreeGrafter"/>
</dbReference>
<keyword evidence="3" id="KW-0479">Metal-binding</keyword>
<dbReference type="Gene3D" id="1.10.1670.10">
    <property type="entry name" value="Helix-hairpin-Helix base-excision DNA repair enzymes (C-terminal)"/>
    <property type="match status" value="1"/>
</dbReference>
<evidence type="ECO:0000256" key="5">
    <source>
        <dbReference type="ARBA" id="ARBA00022801"/>
    </source>
</evidence>
<dbReference type="GO" id="GO:0046872">
    <property type="term" value="F:metal ion binding"/>
    <property type="evidence" value="ECO:0007669"/>
    <property type="project" value="UniProtKB-KW"/>
</dbReference>
<comment type="cofactor">
    <cofactor evidence="1">
        <name>[4Fe-4S] cluster</name>
        <dbReference type="ChEBI" id="CHEBI:49883"/>
    </cofactor>
</comment>
<sequence length="337" mass="38323">MFQNLFRINLRNMASKSKQTVTNKPKTRKNPIKVQQQIELNTNINTNNAIPVAPELEVIEKVSQKGSSTAILDVEDSHSYNYAKTRLRSKEISGELENGGAKLNNKPSVLVLQQDLNEESKKIEKTKKIKITNEVTEATSSKKMKKEINEVVVNWEPKNWQEILDNIRLMRSKDNAPVDTMGCHKCADENADEKTQRFHKLVALMLSSQTKDETTYHAMLRLKEQILTPESIVKMKLNTLENMLHPEPEQTRLALEAWLPQELWGEVNHLLVGFGQTVCIPVKPKCESCLNSNICPSAPKSAQKKINKNENETINPQLAELLNKAEFKKSKTILKNC</sequence>
<dbReference type="EnsemblMetazoa" id="GBRI020326-RA">
    <property type="protein sequence ID" value="GBRI020326-PA"/>
    <property type="gene ID" value="GBRI020326"/>
</dbReference>
<dbReference type="GO" id="GO:0051539">
    <property type="term" value="F:4 iron, 4 sulfur cluster binding"/>
    <property type="evidence" value="ECO:0007669"/>
    <property type="project" value="InterPro"/>
</dbReference>
<dbReference type="InterPro" id="IPR011257">
    <property type="entry name" value="DNA_glycosylase"/>
</dbReference>
<keyword evidence="8" id="KW-0234">DNA repair</keyword>
<evidence type="ECO:0000256" key="2">
    <source>
        <dbReference type="ARBA" id="ARBA00008343"/>
    </source>
</evidence>
<evidence type="ECO:0000313" key="12">
    <source>
        <dbReference type="Proteomes" id="UP000091820"/>
    </source>
</evidence>
<dbReference type="GO" id="GO:0006285">
    <property type="term" value="P:base-excision repair, AP site formation"/>
    <property type="evidence" value="ECO:0007669"/>
    <property type="project" value="TreeGrafter"/>
</dbReference>
<protein>
    <recommendedName>
        <fullName evidence="13">HhH-GPD domain-containing protein</fullName>
    </recommendedName>
</protein>
<keyword evidence="10" id="KW-0326">Glycosidase</keyword>
<dbReference type="InterPro" id="IPR004035">
    <property type="entry name" value="Endouclease-III_FeS-bd_BS"/>
</dbReference>
<evidence type="ECO:0000256" key="7">
    <source>
        <dbReference type="ARBA" id="ARBA00023014"/>
    </source>
</evidence>
<dbReference type="InterPro" id="IPR023170">
    <property type="entry name" value="HhH_base_excis_C"/>
</dbReference>
<dbReference type="GO" id="GO:0006289">
    <property type="term" value="P:nucleotide-excision repair"/>
    <property type="evidence" value="ECO:0007669"/>
    <property type="project" value="TreeGrafter"/>
</dbReference>
<evidence type="ECO:0000256" key="10">
    <source>
        <dbReference type="ARBA" id="ARBA00023295"/>
    </source>
</evidence>
<evidence type="ECO:0000256" key="3">
    <source>
        <dbReference type="ARBA" id="ARBA00022723"/>
    </source>
</evidence>
<keyword evidence="5" id="KW-0378">Hydrolase</keyword>
<evidence type="ECO:0000256" key="6">
    <source>
        <dbReference type="ARBA" id="ARBA00023004"/>
    </source>
</evidence>
<dbReference type="STRING" id="37001.A0A1A9WHT9"/>
<dbReference type="AlphaFoldDB" id="A0A1A9WHT9"/>
<evidence type="ECO:0000256" key="9">
    <source>
        <dbReference type="ARBA" id="ARBA00023239"/>
    </source>
</evidence>
<keyword evidence="12" id="KW-1185">Reference proteome</keyword>
<organism evidence="11 12">
    <name type="scientific">Glossina brevipalpis</name>
    <dbReference type="NCBI Taxonomy" id="37001"/>
    <lineage>
        <taxon>Eukaryota</taxon>
        <taxon>Metazoa</taxon>
        <taxon>Ecdysozoa</taxon>
        <taxon>Arthropoda</taxon>
        <taxon>Hexapoda</taxon>
        <taxon>Insecta</taxon>
        <taxon>Pterygota</taxon>
        <taxon>Neoptera</taxon>
        <taxon>Endopterygota</taxon>
        <taxon>Diptera</taxon>
        <taxon>Brachycera</taxon>
        <taxon>Muscomorpha</taxon>
        <taxon>Hippoboscoidea</taxon>
        <taxon>Glossinidae</taxon>
        <taxon>Glossina</taxon>
    </lineage>
</organism>
<dbReference type="SUPFAM" id="SSF48150">
    <property type="entry name" value="DNA-glycosylase"/>
    <property type="match status" value="1"/>
</dbReference>
<dbReference type="InterPro" id="IPR016126">
    <property type="entry name" value="Secretoglobin"/>
</dbReference>